<dbReference type="RefSeq" id="WP_209596394.1">
    <property type="nucleotide sequence ID" value="NZ_JAGJCF010000017.1"/>
</dbReference>
<dbReference type="InterPro" id="IPR029058">
    <property type="entry name" value="AB_hydrolase_fold"/>
</dbReference>
<feature type="domain" description="Dienelactone hydrolase" evidence="2">
    <location>
        <begin position="47"/>
        <end position="248"/>
    </location>
</feature>
<dbReference type="Proteomes" id="UP000678276">
    <property type="component" value="Unassembled WGS sequence"/>
</dbReference>
<dbReference type="PANTHER" id="PTHR46623">
    <property type="entry name" value="CARBOXYMETHYLENEBUTENOLIDASE-RELATED"/>
    <property type="match status" value="1"/>
</dbReference>
<keyword evidence="1" id="KW-0732">Signal</keyword>
<feature type="chain" id="PRO_5046738739" evidence="1">
    <location>
        <begin position="24"/>
        <end position="253"/>
    </location>
</feature>
<sequence>MRAITRLSIAASLSTLFVAPALAGENVTYQAAGADYEGYYAPASGDAKGLVVVIHDWDGLTDYEKKRADMLAELGYNAFALDLFGKGNRPETIEGRRAETGKLYEDRAAMLTRVTAGLDKAREQSGASQAVVMGYCFGGAGVLELARSGKANDIAGYATFHGTLATPEGQSYPDGTAPFLIAQGGGDTSVTPSEAFELSKTLEDKGITYELEVYSGAPHAFTVFGSDRYREVADEESWEAFQSFLTRYLGKQS</sequence>
<dbReference type="InterPro" id="IPR002925">
    <property type="entry name" value="Dienelactn_hydro"/>
</dbReference>
<dbReference type="InterPro" id="IPR051049">
    <property type="entry name" value="Dienelactone_hydrolase-like"/>
</dbReference>
<name>A0ABS4BLA4_9HYPH</name>
<evidence type="ECO:0000313" key="4">
    <source>
        <dbReference type="Proteomes" id="UP000678276"/>
    </source>
</evidence>
<dbReference type="PANTHER" id="PTHR46623:SF6">
    <property type="entry name" value="ALPHA_BETA-HYDROLASES SUPERFAMILY PROTEIN"/>
    <property type="match status" value="1"/>
</dbReference>
<keyword evidence="3" id="KW-0378">Hydrolase</keyword>
<evidence type="ECO:0000313" key="3">
    <source>
        <dbReference type="EMBL" id="MBP0617517.1"/>
    </source>
</evidence>
<keyword evidence="4" id="KW-1185">Reference proteome</keyword>
<evidence type="ECO:0000259" key="2">
    <source>
        <dbReference type="Pfam" id="PF01738"/>
    </source>
</evidence>
<evidence type="ECO:0000256" key="1">
    <source>
        <dbReference type="SAM" id="SignalP"/>
    </source>
</evidence>
<gene>
    <name evidence="3" type="ORF">J6595_18170</name>
</gene>
<dbReference type="Gene3D" id="3.40.50.1820">
    <property type="entry name" value="alpha/beta hydrolase"/>
    <property type="match status" value="1"/>
</dbReference>
<dbReference type="GO" id="GO:0016787">
    <property type="term" value="F:hydrolase activity"/>
    <property type="evidence" value="ECO:0007669"/>
    <property type="project" value="UniProtKB-KW"/>
</dbReference>
<feature type="signal peptide" evidence="1">
    <location>
        <begin position="1"/>
        <end position="23"/>
    </location>
</feature>
<dbReference type="EMBL" id="JAGJCF010000017">
    <property type="protein sequence ID" value="MBP0617517.1"/>
    <property type="molecule type" value="Genomic_DNA"/>
</dbReference>
<proteinExistence type="predicted"/>
<comment type="caution">
    <text evidence="3">The sequence shown here is derived from an EMBL/GenBank/DDBJ whole genome shotgun (WGS) entry which is preliminary data.</text>
</comment>
<organism evidence="3 4">
    <name type="scientific">Jiella mangrovi</name>
    <dbReference type="NCBI Taxonomy" id="2821407"/>
    <lineage>
        <taxon>Bacteria</taxon>
        <taxon>Pseudomonadati</taxon>
        <taxon>Pseudomonadota</taxon>
        <taxon>Alphaproteobacteria</taxon>
        <taxon>Hyphomicrobiales</taxon>
        <taxon>Aurantimonadaceae</taxon>
        <taxon>Jiella</taxon>
    </lineage>
</organism>
<dbReference type="SUPFAM" id="SSF53474">
    <property type="entry name" value="alpha/beta-Hydrolases"/>
    <property type="match status" value="1"/>
</dbReference>
<accession>A0ABS4BLA4</accession>
<dbReference type="Pfam" id="PF01738">
    <property type="entry name" value="DLH"/>
    <property type="match status" value="1"/>
</dbReference>
<reference evidence="3 4" key="1">
    <citation type="submission" date="2021-04" db="EMBL/GenBank/DDBJ databases">
        <title>Whole genome sequence of Jiella sp. KSK16Y-1.</title>
        <authorList>
            <person name="Tuo L."/>
        </authorList>
    </citation>
    <scope>NUCLEOTIDE SEQUENCE [LARGE SCALE GENOMIC DNA]</scope>
    <source>
        <strain evidence="3 4">KSK16Y-1</strain>
    </source>
</reference>
<protein>
    <submittedName>
        <fullName evidence="3">Dienelactone hydrolase family protein</fullName>
    </submittedName>
</protein>